<dbReference type="Gene3D" id="3.50.50.60">
    <property type="entry name" value="FAD/NAD(P)-binding domain"/>
    <property type="match status" value="1"/>
</dbReference>
<comment type="cofactor">
    <cofactor evidence="1">
        <name>FAD</name>
        <dbReference type="ChEBI" id="CHEBI:57692"/>
    </cofactor>
</comment>
<proteinExistence type="inferred from homology"/>
<dbReference type="Pfam" id="PF01266">
    <property type="entry name" value="DAO"/>
    <property type="match status" value="1"/>
</dbReference>
<keyword evidence="8" id="KW-1185">Reference proteome</keyword>
<dbReference type="GO" id="GO:0050660">
    <property type="term" value="F:flavin adenine dinucleotide binding"/>
    <property type="evidence" value="ECO:0007669"/>
    <property type="project" value="InterPro"/>
</dbReference>
<dbReference type="GO" id="GO:0008115">
    <property type="term" value="F:sarcosine oxidase activity"/>
    <property type="evidence" value="ECO:0007669"/>
    <property type="project" value="TreeGrafter"/>
</dbReference>
<dbReference type="AlphaFoldDB" id="A0AAV5RBA7"/>
<feature type="domain" description="FAD dependent oxidoreductase" evidence="6">
    <location>
        <begin position="6"/>
        <end position="381"/>
    </location>
</feature>
<dbReference type="Proteomes" id="UP001378960">
    <property type="component" value="Unassembled WGS sequence"/>
</dbReference>
<dbReference type="GO" id="GO:0051698">
    <property type="term" value="F:saccharopine oxidase activity"/>
    <property type="evidence" value="ECO:0007669"/>
    <property type="project" value="TreeGrafter"/>
</dbReference>
<evidence type="ECO:0000256" key="2">
    <source>
        <dbReference type="ARBA" id="ARBA00010989"/>
    </source>
</evidence>
<organism evidence="7 8">
    <name type="scientific">Pichia kluyveri</name>
    <name type="common">Yeast</name>
    <dbReference type="NCBI Taxonomy" id="36015"/>
    <lineage>
        <taxon>Eukaryota</taxon>
        <taxon>Fungi</taxon>
        <taxon>Dikarya</taxon>
        <taxon>Ascomycota</taxon>
        <taxon>Saccharomycotina</taxon>
        <taxon>Pichiomycetes</taxon>
        <taxon>Pichiales</taxon>
        <taxon>Pichiaceae</taxon>
        <taxon>Pichia</taxon>
    </lineage>
</organism>
<comment type="caution">
    <text evidence="7">The sequence shown here is derived from an EMBL/GenBank/DDBJ whole genome shotgun (WGS) entry which is preliminary data.</text>
</comment>
<dbReference type="EMBL" id="BTGB01000009">
    <property type="protein sequence ID" value="GMM48372.1"/>
    <property type="molecule type" value="Genomic_DNA"/>
</dbReference>
<protein>
    <recommendedName>
        <fullName evidence="6">FAD dependent oxidoreductase domain-containing protein</fullName>
    </recommendedName>
</protein>
<evidence type="ECO:0000259" key="6">
    <source>
        <dbReference type="Pfam" id="PF01266"/>
    </source>
</evidence>
<dbReference type="InterPro" id="IPR006076">
    <property type="entry name" value="FAD-dep_OxRdtase"/>
</dbReference>
<sequence length="437" mass="49412">MVDGPVLIVGCGVFGLSTALEAVKQGKFVYILDKYEPPSPWSAANDFNKIIRCEYNDEMYAKMAIEALHLWRSDPLFKKSFNECGRILISPMNHKGRLEFERKGIETLRSLNEGLKYEFYKGGLEIGNKFEGFKDNDVPSNQEVKYNPEGGLGLAAQTIKDVYEFLLSHPRVRFVFGESGDVVSVKRYSNGEVGIVTASGYTHSASTVILAMGANSGSVLNLENQQSATGAFVTHIQLTDEEFDIYKNIPVLFDAEIGYFFPPDPLTKIMKLCLTGRGIKRSINDPFNSNTQISLPRYHNDNPTDTIPEEFVDDFRQLLNKYAPTLKNHNLFGSRVCWYGDTEKSHFLIDKVPGFTNLYIATGDSGHGYKFFPNIGKYIIQMVDNKLESDMKENWKWTSRLNDKMVDPAAASWRVTKNTTRDIADINFLKETVPYKL</sequence>
<dbReference type="PANTHER" id="PTHR10961:SF26">
    <property type="entry name" value="L-SACCHAROPINE OXIDASE"/>
    <property type="match status" value="1"/>
</dbReference>
<accession>A0AAV5RBA7</accession>
<keyword evidence="5" id="KW-0560">Oxidoreductase</keyword>
<dbReference type="SUPFAM" id="SSF51905">
    <property type="entry name" value="FAD/NAD(P)-binding domain"/>
    <property type="match status" value="1"/>
</dbReference>
<evidence type="ECO:0000256" key="1">
    <source>
        <dbReference type="ARBA" id="ARBA00001974"/>
    </source>
</evidence>
<comment type="similarity">
    <text evidence="2">Belongs to the MSOX/MTOX family.</text>
</comment>
<evidence type="ECO:0000313" key="7">
    <source>
        <dbReference type="EMBL" id="GMM48372.1"/>
    </source>
</evidence>
<evidence type="ECO:0000313" key="8">
    <source>
        <dbReference type="Proteomes" id="UP001378960"/>
    </source>
</evidence>
<name>A0AAV5RBA7_PICKL</name>
<evidence type="ECO:0000256" key="3">
    <source>
        <dbReference type="ARBA" id="ARBA00022630"/>
    </source>
</evidence>
<dbReference type="PANTHER" id="PTHR10961">
    <property type="entry name" value="PEROXISOMAL SARCOSINE OXIDASE"/>
    <property type="match status" value="1"/>
</dbReference>
<evidence type="ECO:0000256" key="5">
    <source>
        <dbReference type="ARBA" id="ARBA00023002"/>
    </source>
</evidence>
<evidence type="ECO:0000256" key="4">
    <source>
        <dbReference type="ARBA" id="ARBA00022827"/>
    </source>
</evidence>
<dbReference type="Gene3D" id="3.30.9.10">
    <property type="entry name" value="D-Amino Acid Oxidase, subunit A, domain 2"/>
    <property type="match status" value="1"/>
</dbReference>
<keyword evidence="3" id="KW-0285">Flavoprotein</keyword>
<gene>
    <name evidence="7" type="ORF">DAPK24_049700</name>
</gene>
<dbReference type="InterPro" id="IPR045170">
    <property type="entry name" value="MTOX"/>
</dbReference>
<keyword evidence="4" id="KW-0274">FAD</keyword>
<dbReference type="InterPro" id="IPR036188">
    <property type="entry name" value="FAD/NAD-bd_sf"/>
</dbReference>
<reference evidence="7 8" key="1">
    <citation type="journal article" date="2023" name="Elife">
        <title>Identification of key yeast species and microbe-microbe interactions impacting larval growth of Drosophila in the wild.</title>
        <authorList>
            <person name="Mure A."/>
            <person name="Sugiura Y."/>
            <person name="Maeda R."/>
            <person name="Honda K."/>
            <person name="Sakurai N."/>
            <person name="Takahashi Y."/>
            <person name="Watada M."/>
            <person name="Katoh T."/>
            <person name="Gotoh A."/>
            <person name="Gotoh Y."/>
            <person name="Taniguchi I."/>
            <person name="Nakamura K."/>
            <person name="Hayashi T."/>
            <person name="Katayama T."/>
            <person name="Uemura T."/>
            <person name="Hattori Y."/>
        </authorList>
    </citation>
    <scope>NUCLEOTIDE SEQUENCE [LARGE SCALE GENOMIC DNA]</scope>
    <source>
        <strain evidence="7 8">PK-24</strain>
    </source>
</reference>